<keyword evidence="12 14" id="KW-0456">Lyase</keyword>
<dbReference type="Pfam" id="PF04387">
    <property type="entry name" value="PTPLA"/>
    <property type="match status" value="1"/>
</dbReference>
<evidence type="ECO:0000256" key="9">
    <source>
        <dbReference type="ARBA" id="ARBA00023098"/>
    </source>
</evidence>
<evidence type="ECO:0000256" key="14">
    <source>
        <dbReference type="RuleBase" id="RU363109"/>
    </source>
</evidence>
<keyword evidence="10 14" id="KW-0472">Membrane</keyword>
<accession>A0A6A6NN10</accession>
<comment type="function">
    <text evidence="14">Catalyzes the third of the four reactions of the long-chain fatty acids elongation cycle. This endoplasmic reticulum-bound enzymatic process, allows the addition of two carbons to the chain of long- and very long-chain fatty acids/VLCFAs per cycle. This enzyme catalyzes the dehydration of the 3-hydroxyacyl-CoA intermediate into trans-2,3-enoyl-CoA, within each cycle of fatty acid elongation. Thereby, it participates to the production of VLCFAs of different chain lengths that are involved in multiple biological processes as precursors of membrane lipids and lipid mediators.</text>
</comment>
<dbReference type="PANTHER" id="PTHR11035:SF3">
    <property type="entry name" value="VERY-LONG-CHAIN (3R)-3-HYDROXYACYL-COA DEHYDRATASE"/>
    <property type="match status" value="1"/>
</dbReference>
<keyword evidence="11 14" id="KW-0275">Fatty acid biosynthesis</keyword>
<evidence type="ECO:0000256" key="4">
    <source>
        <dbReference type="ARBA" id="ARBA00013122"/>
    </source>
</evidence>
<proteinExistence type="inferred from homology"/>
<organism evidence="15 16">
    <name type="scientific">Lineolata rhizophorae</name>
    <dbReference type="NCBI Taxonomy" id="578093"/>
    <lineage>
        <taxon>Eukaryota</taxon>
        <taxon>Fungi</taxon>
        <taxon>Dikarya</taxon>
        <taxon>Ascomycota</taxon>
        <taxon>Pezizomycotina</taxon>
        <taxon>Dothideomycetes</taxon>
        <taxon>Dothideomycetes incertae sedis</taxon>
        <taxon>Lineolatales</taxon>
        <taxon>Lineolataceae</taxon>
        <taxon>Lineolata</taxon>
    </lineage>
</organism>
<comment type="similarity">
    <text evidence="3 14">Belongs to the very long-chain fatty acids dehydratase HACD family.</text>
</comment>
<evidence type="ECO:0000256" key="6">
    <source>
        <dbReference type="ARBA" id="ARBA00022692"/>
    </source>
</evidence>
<keyword evidence="7 14" id="KW-0276">Fatty acid metabolism</keyword>
<keyword evidence="16" id="KW-1185">Reference proteome</keyword>
<keyword evidence="9 14" id="KW-0443">Lipid metabolism</keyword>
<evidence type="ECO:0000256" key="11">
    <source>
        <dbReference type="ARBA" id="ARBA00023160"/>
    </source>
</evidence>
<keyword evidence="14" id="KW-0256">Endoplasmic reticulum</keyword>
<dbReference type="GO" id="GO:0005789">
    <property type="term" value="C:endoplasmic reticulum membrane"/>
    <property type="evidence" value="ECO:0007669"/>
    <property type="project" value="UniProtKB-SubCell"/>
</dbReference>
<evidence type="ECO:0000256" key="8">
    <source>
        <dbReference type="ARBA" id="ARBA00022989"/>
    </source>
</evidence>
<name>A0A6A6NN10_9PEZI</name>
<protein>
    <recommendedName>
        <fullName evidence="4 14">Very-long-chain (3R)-3-hydroxyacyl-CoA dehydratase</fullName>
        <ecNumber evidence="4 14">4.2.1.134</ecNumber>
    </recommendedName>
</protein>
<evidence type="ECO:0000256" key="3">
    <source>
        <dbReference type="ARBA" id="ARBA00007811"/>
    </source>
</evidence>
<evidence type="ECO:0000313" key="16">
    <source>
        <dbReference type="Proteomes" id="UP000799766"/>
    </source>
</evidence>
<sequence length="222" mass="24684">MASAIPAAGSRSSRPPQSSAARAHLLGYNFLSAILWASVLGRVVLLASLVGWQHVFAGTGEFAKWTQTMALMEVVHSVFGLVRASIMTTLIQVASRILLVWPVFTLFPGVVASSPACSTMLVSWSITEVIRYSYFVFVLGRGSVPEWLEWLRYNTFFVLYPMGISSECWLLFKSADQAAKMNSSLVYGLYAILAIYVPGSYILYTHMMVQRKKIMRAKRHTA</sequence>
<comment type="subcellular location">
    <subcellularLocation>
        <location evidence="14">Endoplasmic reticulum membrane</location>
        <topology evidence="14">Multi-pass membrane protein</topology>
    </subcellularLocation>
    <subcellularLocation>
        <location evidence="1">Membrane</location>
        <topology evidence="1">Multi-pass membrane protein</topology>
    </subcellularLocation>
</comment>
<evidence type="ECO:0000256" key="2">
    <source>
        <dbReference type="ARBA" id="ARBA00005194"/>
    </source>
</evidence>
<evidence type="ECO:0000256" key="10">
    <source>
        <dbReference type="ARBA" id="ARBA00023136"/>
    </source>
</evidence>
<dbReference type="GO" id="GO:0030497">
    <property type="term" value="P:fatty acid elongation"/>
    <property type="evidence" value="ECO:0007669"/>
    <property type="project" value="TreeGrafter"/>
</dbReference>
<dbReference type="GO" id="GO:0042761">
    <property type="term" value="P:very long-chain fatty acid biosynthetic process"/>
    <property type="evidence" value="ECO:0007669"/>
    <property type="project" value="TreeGrafter"/>
</dbReference>
<dbReference type="EC" id="4.2.1.134" evidence="4 14"/>
<evidence type="ECO:0000256" key="13">
    <source>
        <dbReference type="ARBA" id="ARBA00036671"/>
    </source>
</evidence>
<dbReference type="AlphaFoldDB" id="A0A6A6NN10"/>
<comment type="catalytic activity">
    <reaction evidence="13 14">
        <text>a very-long-chain (3R)-3-hydroxyacyl-CoA = a very-long-chain (2E)-enoyl-CoA + H2O</text>
        <dbReference type="Rhea" id="RHEA:45812"/>
        <dbReference type="ChEBI" id="CHEBI:15377"/>
        <dbReference type="ChEBI" id="CHEBI:83728"/>
        <dbReference type="ChEBI" id="CHEBI:85440"/>
        <dbReference type="EC" id="4.2.1.134"/>
    </reaction>
</comment>
<reference evidence="15" key="1">
    <citation type="journal article" date="2020" name="Stud. Mycol.">
        <title>101 Dothideomycetes genomes: a test case for predicting lifestyles and emergence of pathogens.</title>
        <authorList>
            <person name="Haridas S."/>
            <person name="Albert R."/>
            <person name="Binder M."/>
            <person name="Bloem J."/>
            <person name="Labutti K."/>
            <person name="Salamov A."/>
            <person name="Andreopoulos B."/>
            <person name="Baker S."/>
            <person name="Barry K."/>
            <person name="Bills G."/>
            <person name="Bluhm B."/>
            <person name="Cannon C."/>
            <person name="Castanera R."/>
            <person name="Culley D."/>
            <person name="Daum C."/>
            <person name="Ezra D."/>
            <person name="Gonzalez J."/>
            <person name="Henrissat B."/>
            <person name="Kuo A."/>
            <person name="Liang C."/>
            <person name="Lipzen A."/>
            <person name="Lutzoni F."/>
            <person name="Magnuson J."/>
            <person name="Mondo S."/>
            <person name="Nolan M."/>
            <person name="Ohm R."/>
            <person name="Pangilinan J."/>
            <person name="Park H.-J."/>
            <person name="Ramirez L."/>
            <person name="Alfaro M."/>
            <person name="Sun H."/>
            <person name="Tritt A."/>
            <person name="Yoshinaga Y."/>
            <person name="Zwiers L.-H."/>
            <person name="Turgeon B."/>
            <person name="Goodwin S."/>
            <person name="Spatafora J."/>
            <person name="Crous P."/>
            <person name="Grigoriev I."/>
        </authorList>
    </citation>
    <scope>NUCLEOTIDE SEQUENCE</scope>
    <source>
        <strain evidence="15">ATCC 16933</strain>
    </source>
</reference>
<dbReference type="PANTHER" id="PTHR11035">
    <property type="entry name" value="VERY-LONG-CHAIN (3R)-3-HYDROXYACYL-COA DEHYDRATASE"/>
    <property type="match status" value="1"/>
</dbReference>
<dbReference type="EMBL" id="MU001706">
    <property type="protein sequence ID" value="KAF2452633.1"/>
    <property type="molecule type" value="Genomic_DNA"/>
</dbReference>
<evidence type="ECO:0000256" key="5">
    <source>
        <dbReference type="ARBA" id="ARBA00022516"/>
    </source>
</evidence>
<dbReference type="GO" id="GO:0102158">
    <property type="term" value="F:very-long-chain (3R)-3-hydroxyacyl-CoA dehydratase activity"/>
    <property type="evidence" value="ECO:0007669"/>
    <property type="project" value="UniProtKB-EC"/>
</dbReference>
<gene>
    <name evidence="15" type="ORF">BDY21DRAFT_156794</name>
</gene>
<dbReference type="UniPathway" id="UPA00094"/>
<evidence type="ECO:0000256" key="12">
    <source>
        <dbReference type="ARBA" id="ARBA00023239"/>
    </source>
</evidence>
<keyword evidence="6 14" id="KW-0812">Transmembrane</keyword>
<evidence type="ECO:0000256" key="1">
    <source>
        <dbReference type="ARBA" id="ARBA00004141"/>
    </source>
</evidence>
<dbReference type="OrthoDB" id="46988at2759"/>
<evidence type="ECO:0000313" key="15">
    <source>
        <dbReference type="EMBL" id="KAF2452633.1"/>
    </source>
</evidence>
<keyword evidence="8 14" id="KW-1133">Transmembrane helix</keyword>
<keyword evidence="5 14" id="KW-0444">Lipid biosynthesis</keyword>
<comment type="caution">
    <text evidence="14">Lacks conserved residue(s) required for the propagation of feature annotation.</text>
</comment>
<comment type="pathway">
    <text evidence="2 14">Lipid metabolism; fatty acid biosynthesis.</text>
</comment>
<feature type="transmembrane region" description="Helical" evidence="14">
    <location>
        <begin position="184"/>
        <end position="204"/>
    </location>
</feature>
<dbReference type="Proteomes" id="UP000799766">
    <property type="component" value="Unassembled WGS sequence"/>
</dbReference>
<dbReference type="InterPro" id="IPR007482">
    <property type="entry name" value="Tyr_Pase-like_PTPLA"/>
</dbReference>
<dbReference type="GO" id="GO:0030148">
    <property type="term" value="P:sphingolipid biosynthetic process"/>
    <property type="evidence" value="ECO:0007669"/>
    <property type="project" value="TreeGrafter"/>
</dbReference>
<evidence type="ECO:0000256" key="7">
    <source>
        <dbReference type="ARBA" id="ARBA00022832"/>
    </source>
</evidence>
<feature type="transmembrane region" description="Helical" evidence="14">
    <location>
        <begin position="33"/>
        <end position="57"/>
    </location>
</feature>